<comment type="caution">
    <text evidence="1">The sequence shown here is derived from an EMBL/GenBank/DDBJ whole genome shotgun (WGS) entry which is preliminary data.</text>
</comment>
<protein>
    <submittedName>
        <fullName evidence="1">Uncharacterized protein</fullName>
    </submittedName>
</protein>
<gene>
    <name evidence="1" type="ORF">S01H1_09944</name>
</gene>
<reference evidence="1" key="1">
    <citation type="journal article" date="2014" name="Front. Microbiol.">
        <title>High frequency of phylogenetically diverse reductive dehalogenase-homologous genes in deep subseafloor sedimentary metagenomes.</title>
        <authorList>
            <person name="Kawai M."/>
            <person name="Futagami T."/>
            <person name="Toyoda A."/>
            <person name="Takaki Y."/>
            <person name="Nishi S."/>
            <person name="Hori S."/>
            <person name="Arai W."/>
            <person name="Tsubouchi T."/>
            <person name="Morono Y."/>
            <person name="Uchiyama I."/>
            <person name="Ito T."/>
            <person name="Fujiyama A."/>
            <person name="Inagaki F."/>
            <person name="Takami H."/>
        </authorList>
    </citation>
    <scope>NUCLEOTIDE SEQUENCE</scope>
    <source>
        <strain evidence="1">Expedition CK06-06</strain>
    </source>
</reference>
<name>X0SWY5_9ZZZZ</name>
<feature type="non-terminal residue" evidence="1">
    <location>
        <position position="59"/>
    </location>
</feature>
<proteinExistence type="predicted"/>
<dbReference type="AlphaFoldDB" id="X0SWY5"/>
<accession>X0SWY5</accession>
<organism evidence="1">
    <name type="scientific">marine sediment metagenome</name>
    <dbReference type="NCBI Taxonomy" id="412755"/>
    <lineage>
        <taxon>unclassified sequences</taxon>
        <taxon>metagenomes</taxon>
        <taxon>ecological metagenomes</taxon>
    </lineage>
</organism>
<evidence type="ECO:0000313" key="1">
    <source>
        <dbReference type="EMBL" id="GAF68325.1"/>
    </source>
</evidence>
<sequence length="59" mass="6673">MSADNWRECPKCSKDAIARKEALANKVIESYGKIPAEEYLSLIAEQHEPIVPDVTLRED</sequence>
<dbReference type="EMBL" id="BARS01005079">
    <property type="protein sequence ID" value="GAF68325.1"/>
    <property type="molecule type" value="Genomic_DNA"/>
</dbReference>